<evidence type="ECO:0000313" key="4">
    <source>
        <dbReference type="Proteomes" id="UP001265746"/>
    </source>
</evidence>
<comment type="caution">
    <text evidence="3">The sequence shown here is derived from an EMBL/GenBank/DDBJ whole genome shotgun (WGS) entry which is preliminary data.</text>
</comment>
<accession>A0AAD9SIF6</accession>
<evidence type="ECO:0000256" key="1">
    <source>
        <dbReference type="SAM" id="MobiDB-lite"/>
    </source>
</evidence>
<keyword evidence="4" id="KW-1185">Reference proteome</keyword>
<feature type="domain" description="Heterokaryon incompatibility" evidence="2">
    <location>
        <begin position="122"/>
        <end position="274"/>
    </location>
</feature>
<reference evidence="3" key="1">
    <citation type="submission" date="2023-06" db="EMBL/GenBank/DDBJ databases">
        <authorList>
            <person name="Noh H."/>
        </authorList>
    </citation>
    <scope>NUCLEOTIDE SEQUENCE</scope>
    <source>
        <strain evidence="3">DUCC20226</strain>
    </source>
</reference>
<dbReference type="PANTHER" id="PTHR33112">
    <property type="entry name" value="DOMAIN PROTEIN, PUTATIVE-RELATED"/>
    <property type="match status" value="1"/>
</dbReference>
<evidence type="ECO:0000313" key="3">
    <source>
        <dbReference type="EMBL" id="KAK2608010.1"/>
    </source>
</evidence>
<feature type="compositionally biased region" description="Basic and acidic residues" evidence="1">
    <location>
        <begin position="11"/>
        <end position="20"/>
    </location>
</feature>
<gene>
    <name evidence="3" type="ORF">N8I77_006648</name>
</gene>
<feature type="compositionally biased region" description="Basic residues" evidence="1">
    <location>
        <begin position="1"/>
        <end position="10"/>
    </location>
</feature>
<dbReference type="AlphaFoldDB" id="A0AAD9SIF6"/>
<name>A0AAD9SIF6_PHOAM</name>
<evidence type="ECO:0000259" key="2">
    <source>
        <dbReference type="Pfam" id="PF06985"/>
    </source>
</evidence>
<dbReference type="PANTHER" id="PTHR33112:SF1">
    <property type="entry name" value="HETEROKARYON INCOMPATIBILITY DOMAIN-CONTAINING PROTEIN"/>
    <property type="match status" value="1"/>
</dbReference>
<feature type="compositionally biased region" description="Basic and acidic residues" evidence="1">
    <location>
        <begin position="39"/>
        <end position="50"/>
    </location>
</feature>
<protein>
    <recommendedName>
        <fullName evidence="2">Heterokaryon incompatibility domain-containing protein</fullName>
    </recommendedName>
</protein>
<sequence>MKAHRHRSREKARGEHKASDKPAVLCGAAEEPSPALDGGDSHEQLQDPETKPSPAPDSDNPGDKAQDSNAALFPGLSQILQPLSTCLREHSACGKPGGPHIAITLIDCETRELMNSTSSVSYVALSYVWGTNTQPKPLALGDGGNKCFLAAEVSRVIEDAIVVTRDHLGIRYIWVDQYCINQGDPAVKARQIDDMKEVYMHAEVTIVAAVGADADAGLAAPCTAEEAVAAWYESEVPDSGSDTTSRHHHKTHLPVALDTIVNSVWNTRGWTYQESYISRRVLVFHTKGTYFECSEGAREMLDQDTSSWVRAKGAGDFDRSWTSNWLPNGPNTRFLATADWSNLLSWLAYLVSAYSARSLKMPDDVLRAFGAVLKDVNGVEWEVFQDTASQRSDDLGMCFDKWNIAIVQGVPFHYDIDDEERLPGDIQNATLNAGGLCWHHGPGGNARRKGFPSWSWAGWVGPVEWKLPLPLEKGVAFQVQNPGFRRTLRRLRDLDWMAWEEASASTWGEDAPQILSFESVAVPPNAFAAKEGDPEDTIRLFGYAMPWGEEDHHVHSQDGKHGCLTHLDGLRHVSRLALRKALQKGELILVLLYIHENVHGTGFQAWILQRGMDNNGNAWYERVGGVYHHMSMSYSPLRKKELRLYNRLMRLSYNNLKSFDIL</sequence>
<dbReference type="EMBL" id="JAUJFL010000003">
    <property type="protein sequence ID" value="KAK2608010.1"/>
    <property type="molecule type" value="Genomic_DNA"/>
</dbReference>
<dbReference type="Pfam" id="PF06985">
    <property type="entry name" value="HET"/>
    <property type="match status" value="1"/>
</dbReference>
<dbReference type="InterPro" id="IPR010730">
    <property type="entry name" value="HET"/>
</dbReference>
<proteinExistence type="predicted"/>
<organism evidence="3 4">
    <name type="scientific">Phomopsis amygdali</name>
    <name type="common">Fusicoccum amygdali</name>
    <dbReference type="NCBI Taxonomy" id="1214568"/>
    <lineage>
        <taxon>Eukaryota</taxon>
        <taxon>Fungi</taxon>
        <taxon>Dikarya</taxon>
        <taxon>Ascomycota</taxon>
        <taxon>Pezizomycotina</taxon>
        <taxon>Sordariomycetes</taxon>
        <taxon>Sordariomycetidae</taxon>
        <taxon>Diaporthales</taxon>
        <taxon>Diaporthaceae</taxon>
        <taxon>Diaporthe</taxon>
    </lineage>
</organism>
<feature type="region of interest" description="Disordered" evidence="1">
    <location>
        <begin position="1"/>
        <end position="69"/>
    </location>
</feature>
<dbReference type="Proteomes" id="UP001265746">
    <property type="component" value="Unassembled WGS sequence"/>
</dbReference>